<evidence type="ECO:0000313" key="9">
    <source>
        <dbReference type="EMBL" id="MBL0387339.1"/>
    </source>
</evidence>
<dbReference type="InterPro" id="IPR051819">
    <property type="entry name" value="PTS_sugar-specific_EIIB"/>
</dbReference>
<evidence type="ECO:0000256" key="4">
    <source>
        <dbReference type="ARBA" id="ARBA00022679"/>
    </source>
</evidence>
<keyword evidence="6" id="KW-0418">Kinase</keyword>
<dbReference type="SUPFAM" id="SSF52794">
    <property type="entry name" value="PTS system IIB component-like"/>
    <property type="match status" value="1"/>
</dbReference>
<dbReference type="PANTHER" id="PTHR34581:SF2">
    <property type="entry name" value="PTS SYSTEM N,N'-DIACETYLCHITOBIOSE-SPECIFIC EIIB COMPONENT"/>
    <property type="match status" value="1"/>
</dbReference>
<dbReference type="PROSITE" id="PS51100">
    <property type="entry name" value="PTS_EIIB_TYPE_3"/>
    <property type="match status" value="1"/>
</dbReference>
<organism evidence="9 10">
    <name type="scientific">Tumebacillus amylolyticus</name>
    <dbReference type="NCBI Taxonomy" id="2801339"/>
    <lineage>
        <taxon>Bacteria</taxon>
        <taxon>Bacillati</taxon>
        <taxon>Bacillota</taxon>
        <taxon>Bacilli</taxon>
        <taxon>Bacillales</taxon>
        <taxon>Alicyclobacillaceae</taxon>
        <taxon>Tumebacillus</taxon>
    </lineage>
</organism>
<evidence type="ECO:0000256" key="6">
    <source>
        <dbReference type="ARBA" id="ARBA00022777"/>
    </source>
</evidence>
<keyword evidence="1" id="KW-0813">Transport</keyword>
<accession>A0ABS1JAN0</accession>
<comment type="caution">
    <text evidence="9">The sequence shown here is derived from an EMBL/GenBank/DDBJ whole genome shotgun (WGS) entry which is preliminary data.</text>
</comment>
<evidence type="ECO:0000256" key="5">
    <source>
        <dbReference type="ARBA" id="ARBA00022683"/>
    </source>
</evidence>
<name>A0ABS1JAN0_9BACL</name>
<protein>
    <submittedName>
        <fullName evidence="9">PTS sugar transporter subunit IIB</fullName>
    </submittedName>
</protein>
<dbReference type="InterPro" id="IPR036095">
    <property type="entry name" value="PTS_EIIB-like_sf"/>
</dbReference>
<evidence type="ECO:0000256" key="2">
    <source>
        <dbReference type="ARBA" id="ARBA00022553"/>
    </source>
</evidence>
<keyword evidence="4" id="KW-0808">Transferase</keyword>
<dbReference type="Gene3D" id="3.40.50.2300">
    <property type="match status" value="1"/>
</dbReference>
<dbReference type="CDD" id="cd05564">
    <property type="entry name" value="PTS_IIB_chitobiose_lichenan"/>
    <property type="match status" value="1"/>
</dbReference>
<keyword evidence="3 9" id="KW-0762">Sugar transport</keyword>
<evidence type="ECO:0000313" key="10">
    <source>
        <dbReference type="Proteomes" id="UP000602284"/>
    </source>
</evidence>
<dbReference type="EMBL" id="JAEQNB010000003">
    <property type="protein sequence ID" value="MBL0387339.1"/>
    <property type="molecule type" value="Genomic_DNA"/>
</dbReference>
<keyword evidence="2" id="KW-0597">Phosphoprotein</keyword>
<evidence type="ECO:0000256" key="3">
    <source>
        <dbReference type="ARBA" id="ARBA00022597"/>
    </source>
</evidence>
<keyword evidence="5" id="KW-0598">Phosphotransferase system</keyword>
<evidence type="ECO:0000256" key="1">
    <source>
        <dbReference type="ARBA" id="ARBA00022448"/>
    </source>
</evidence>
<evidence type="ECO:0000256" key="7">
    <source>
        <dbReference type="PROSITE-ProRule" id="PRU00423"/>
    </source>
</evidence>
<dbReference type="InterPro" id="IPR003501">
    <property type="entry name" value="PTS_EIIB_2/3"/>
</dbReference>
<dbReference type="PANTHER" id="PTHR34581">
    <property type="entry name" value="PTS SYSTEM N,N'-DIACETYLCHITOBIOSE-SPECIFIC EIIB COMPONENT"/>
    <property type="match status" value="1"/>
</dbReference>
<proteinExistence type="predicted"/>
<dbReference type="RefSeq" id="WP_201635233.1">
    <property type="nucleotide sequence ID" value="NZ_JAEQNB010000003.1"/>
</dbReference>
<evidence type="ECO:0000259" key="8">
    <source>
        <dbReference type="PROSITE" id="PS51100"/>
    </source>
</evidence>
<keyword evidence="10" id="KW-1185">Reference proteome</keyword>
<sequence>MNSIVLVCSFGLSTSLLVNSMETAAKEAGVQAQIRAIGSNEVQDHVEEADVFLIAPQVRYLMNSIAAHGRPAGVIEGRTYALADGAGALRQALALMEQGV</sequence>
<dbReference type="Pfam" id="PF02302">
    <property type="entry name" value="PTS_IIB"/>
    <property type="match status" value="1"/>
</dbReference>
<gene>
    <name evidence="9" type="ORF">JJB07_11815</name>
</gene>
<dbReference type="Proteomes" id="UP000602284">
    <property type="component" value="Unassembled WGS sequence"/>
</dbReference>
<feature type="domain" description="PTS EIIB type-3" evidence="8">
    <location>
        <begin position="1"/>
        <end position="100"/>
    </location>
</feature>
<reference evidence="9 10" key="1">
    <citation type="submission" date="2021-01" db="EMBL/GenBank/DDBJ databases">
        <title>Tumebacillus sp. strain ITR2 16S ribosomal RNA gene Genome sequencing and assembly.</title>
        <authorList>
            <person name="Kang M."/>
        </authorList>
    </citation>
    <scope>NUCLEOTIDE SEQUENCE [LARGE SCALE GENOMIC DNA]</scope>
    <source>
        <strain evidence="9 10">ITR2</strain>
    </source>
</reference>
<feature type="modified residue" description="Phosphocysteine; by EIIA" evidence="7">
    <location>
        <position position="8"/>
    </location>
</feature>
<dbReference type="InterPro" id="IPR013012">
    <property type="entry name" value="PTS_EIIB_3"/>
</dbReference>